<dbReference type="EMBL" id="CP132970">
    <property type="protein sequence ID" value="XBW03493.1"/>
    <property type="molecule type" value="Genomic_DNA"/>
</dbReference>
<sequence length="96" mass="10306">MPRPDPDVSVPHEVDFQHIPTGGFFAECTQPNRAAAEAFALDKLVELGEDPDEAAPAVALAGYTAADARTYAVRIYPTTPPRRTTPGDGHDSTRET</sequence>
<name>A0AAU7UUN9_9NOCA</name>
<organism evidence="2">
    <name type="scientific">Rhodococcus sp. D-6</name>
    <dbReference type="NCBI Taxonomy" id="1387842"/>
    <lineage>
        <taxon>Bacteria</taxon>
        <taxon>Bacillati</taxon>
        <taxon>Actinomycetota</taxon>
        <taxon>Actinomycetes</taxon>
        <taxon>Mycobacteriales</taxon>
        <taxon>Nocardiaceae</taxon>
        <taxon>Rhodococcus</taxon>
    </lineage>
</organism>
<proteinExistence type="predicted"/>
<reference evidence="2" key="1">
    <citation type="submission" date="2023-08" db="EMBL/GenBank/DDBJ databases">
        <title>The novel hydrolase IpcH responsible for the initial isoprocarb degradation step in Rhodococcus sp. D-6.</title>
        <authorList>
            <person name="Zhu Q."/>
        </authorList>
    </citation>
    <scope>NUCLEOTIDE SEQUENCE</scope>
    <source>
        <strain evidence="2">D-6</strain>
    </source>
</reference>
<evidence type="ECO:0000313" key="2">
    <source>
        <dbReference type="EMBL" id="XBW03493.1"/>
    </source>
</evidence>
<dbReference type="KEGG" id="rhox:RBB84_19735"/>
<dbReference type="AlphaFoldDB" id="A0AAU7UUN9"/>
<feature type="region of interest" description="Disordered" evidence="1">
    <location>
        <begin position="74"/>
        <end position="96"/>
    </location>
</feature>
<dbReference type="RefSeq" id="WP_326603545.1">
    <property type="nucleotide sequence ID" value="NZ_CP132970.1"/>
</dbReference>
<accession>A0AAU7UUN9</accession>
<protein>
    <submittedName>
        <fullName evidence="2">Uncharacterized protein</fullName>
    </submittedName>
</protein>
<gene>
    <name evidence="2" type="ORF">RBB84_19735</name>
</gene>
<evidence type="ECO:0000256" key="1">
    <source>
        <dbReference type="SAM" id="MobiDB-lite"/>
    </source>
</evidence>